<organism evidence="2 3">
    <name type="scientific">Thermoactinomyces vulgaris</name>
    <dbReference type="NCBI Taxonomy" id="2026"/>
    <lineage>
        <taxon>Bacteria</taxon>
        <taxon>Bacillati</taxon>
        <taxon>Bacillota</taxon>
        <taxon>Bacilli</taxon>
        <taxon>Bacillales</taxon>
        <taxon>Thermoactinomycetaceae</taxon>
        <taxon>Thermoactinomyces</taxon>
    </lineage>
</organism>
<reference evidence="2 3" key="1">
    <citation type="submission" date="2020-12" db="EMBL/GenBank/DDBJ databases">
        <title>WGS of Thermoactinomyces spp.</title>
        <authorList>
            <person name="Cheng K."/>
        </authorList>
    </citation>
    <scope>NUCLEOTIDE SEQUENCE [LARGE SCALE GENOMIC DNA]</scope>
    <source>
        <strain evidence="3">CICC 10650\ACCC 41061</strain>
    </source>
</reference>
<protein>
    <submittedName>
        <fullName evidence="2">Uncharacterized protein</fullName>
    </submittedName>
</protein>
<feature type="region of interest" description="Disordered" evidence="1">
    <location>
        <begin position="45"/>
        <end position="68"/>
    </location>
</feature>
<evidence type="ECO:0000313" key="2">
    <source>
        <dbReference type="EMBL" id="MBH8589616.1"/>
    </source>
</evidence>
<sequence>MSSCSKDRFPKVYFFAFVLMTLLAIPSVRQCVSQFFEDRLLSLFKGGKRQDGGSSGHSSSGGPEDDFKIRLDLNQSI</sequence>
<dbReference type="RefSeq" id="WP_037998284.1">
    <property type="nucleotide sequence ID" value="NZ_CP036487.1"/>
</dbReference>
<proteinExistence type="predicted"/>
<gene>
    <name evidence="2" type="ORF">I8U22_12500</name>
</gene>
<evidence type="ECO:0000256" key="1">
    <source>
        <dbReference type="SAM" id="MobiDB-lite"/>
    </source>
</evidence>
<dbReference type="EMBL" id="JAECVU010000009">
    <property type="protein sequence ID" value="MBH8589616.1"/>
    <property type="molecule type" value="Genomic_DNA"/>
</dbReference>
<name>A0ABS0QLG1_THEVU</name>
<evidence type="ECO:0000313" key="3">
    <source>
        <dbReference type="Proteomes" id="UP000641910"/>
    </source>
</evidence>
<keyword evidence="3" id="KW-1185">Reference proteome</keyword>
<dbReference type="Proteomes" id="UP000641910">
    <property type="component" value="Unassembled WGS sequence"/>
</dbReference>
<comment type="caution">
    <text evidence="2">The sequence shown here is derived from an EMBL/GenBank/DDBJ whole genome shotgun (WGS) entry which is preliminary data.</text>
</comment>
<accession>A0ABS0QLG1</accession>